<dbReference type="Gene3D" id="4.10.280.110">
    <property type="entry name" value="Pre-mRNA processing factor 4 domain"/>
    <property type="match status" value="1"/>
</dbReference>
<dbReference type="GO" id="GO:0005681">
    <property type="term" value="C:spliceosomal complex"/>
    <property type="evidence" value="ECO:0007669"/>
    <property type="project" value="UniProtKB-KW"/>
</dbReference>
<feature type="region of interest" description="Disordered" evidence="6">
    <location>
        <begin position="139"/>
        <end position="162"/>
    </location>
</feature>
<gene>
    <name evidence="8" type="primary">PRPF4</name>
</gene>
<name>A0A8C5AY95_GADMO</name>
<dbReference type="PROSITE" id="PS50082">
    <property type="entry name" value="WD_REPEATS_2"/>
    <property type="match status" value="7"/>
</dbReference>
<dbReference type="SMART" id="SM00320">
    <property type="entry name" value="WD40"/>
    <property type="match status" value="7"/>
</dbReference>
<dbReference type="InterPro" id="IPR019775">
    <property type="entry name" value="WD40_repeat_CS"/>
</dbReference>
<dbReference type="PANTHER" id="PTHR19846">
    <property type="entry name" value="WD40 REPEAT PROTEIN"/>
    <property type="match status" value="1"/>
</dbReference>
<keyword evidence="2 5" id="KW-0853">WD repeat</keyword>
<feature type="repeat" description="WD" evidence="5">
    <location>
        <begin position="397"/>
        <end position="438"/>
    </location>
</feature>
<dbReference type="Pfam" id="PF00400">
    <property type="entry name" value="WD40"/>
    <property type="match status" value="7"/>
</dbReference>
<dbReference type="GO" id="GO:0000398">
    <property type="term" value="P:mRNA splicing, via spliceosome"/>
    <property type="evidence" value="ECO:0007669"/>
    <property type="project" value="TreeGrafter"/>
</dbReference>
<feature type="region of interest" description="Disordered" evidence="6">
    <location>
        <begin position="1"/>
        <end position="41"/>
    </location>
</feature>
<reference evidence="8" key="2">
    <citation type="submission" date="2025-09" db="UniProtKB">
        <authorList>
            <consortium name="Ensembl"/>
        </authorList>
    </citation>
    <scope>IDENTIFICATION</scope>
</reference>
<dbReference type="Proteomes" id="UP000694546">
    <property type="component" value="Chromosome 19"/>
</dbReference>
<keyword evidence="9" id="KW-1185">Reference proteome</keyword>
<feature type="repeat" description="WD" evidence="5">
    <location>
        <begin position="221"/>
        <end position="262"/>
    </location>
</feature>
<dbReference type="AlphaFoldDB" id="A0A8C5AY95"/>
<dbReference type="SUPFAM" id="SSF50978">
    <property type="entry name" value="WD40 repeat-like"/>
    <property type="match status" value="1"/>
</dbReference>
<evidence type="ECO:0000313" key="8">
    <source>
        <dbReference type="Ensembl" id="ENSGMOP00000038520.1"/>
    </source>
</evidence>
<evidence type="ECO:0000256" key="3">
    <source>
        <dbReference type="ARBA" id="ARBA00022728"/>
    </source>
</evidence>
<dbReference type="InterPro" id="IPR015943">
    <property type="entry name" value="WD40/YVTN_repeat-like_dom_sf"/>
</dbReference>
<evidence type="ECO:0000256" key="5">
    <source>
        <dbReference type="PROSITE-ProRule" id="PRU00221"/>
    </source>
</evidence>
<evidence type="ECO:0000256" key="1">
    <source>
        <dbReference type="ARBA" id="ARBA00004324"/>
    </source>
</evidence>
<dbReference type="GeneTree" id="ENSGT00940000156006"/>
<dbReference type="Ensembl" id="ENSGMOT00000041834.1">
    <property type="protein sequence ID" value="ENSGMOP00000038520.1"/>
    <property type="gene ID" value="ENSGMOG00000014056.2"/>
</dbReference>
<dbReference type="InterPro" id="IPR001680">
    <property type="entry name" value="WD40_rpt"/>
</dbReference>
<dbReference type="SMART" id="SM00500">
    <property type="entry name" value="SFM"/>
    <property type="match status" value="1"/>
</dbReference>
<dbReference type="Pfam" id="PF08799">
    <property type="entry name" value="PRP4"/>
    <property type="match status" value="1"/>
</dbReference>
<keyword evidence="3" id="KW-0747">Spliceosome</keyword>
<dbReference type="InterPro" id="IPR014906">
    <property type="entry name" value="PRP4-like"/>
</dbReference>
<dbReference type="InterPro" id="IPR036285">
    <property type="entry name" value="PRP4-like_sf"/>
</dbReference>
<feature type="repeat" description="WD" evidence="5">
    <location>
        <begin position="313"/>
        <end position="354"/>
    </location>
</feature>
<protein>
    <submittedName>
        <fullName evidence="8">Pre-mRNA splicing tri-snRNP complex factor PRPF4</fullName>
    </submittedName>
</protein>
<evidence type="ECO:0000256" key="2">
    <source>
        <dbReference type="ARBA" id="ARBA00022574"/>
    </source>
</evidence>
<proteinExistence type="predicted"/>
<keyword evidence="4" id="KW-0677">Repeat</keyword>
<keyword evidence="3" id="KW-0507">mRNA processing</keyword>
<dbReference type="PROSITE" id="PS50294">
    <property type="entry name" value="WD_REPEATS_REGION"/>
    <property type="match status" value="5"/>
</dbReference>
<keyword evidence="3" id="KW-0508">mRNA splicing</keyword>
<accession>A0A8C5AY95</accession>
<comment type="subcellular location">
    <subcellularLocation>
        <location evidence="1">Nucleus speckle</location>
    </subcellularLocation>
</comment>
<dbReference type="CDD" id="cd00200">
    <property type="entry name" value="WD40"/>
    <property type="match status" value="1"/>
</dbReference>
<evidence type="ECO:0000256" key="4">
    <source>
        <dbReference type="ARBA" id="ARBA00022737"/>
    </source>
</evidence>
<evidence type="ECO:0000259" key="7">
    <source>
        <dbReference type="SMART" id="SM00500"/>
    </source>
</evidence>
<dbReference type="GO" id="GO:0030621">
    <property type="term" value="F:U4 snRNA binding"/>
    <property type="evidence" value="ECO:0007669"/>
    <property type="project" value="TreeGrafter"/>
</dbReference>
<feature type="repeat" description="WD" evidence="5">
    <location>
        <begin position="355"/>
        <end position="396"/>
    </location>
</feature>
<organism evidence="8 9">
    <name type="scientific">Gadus morhua</name>
    <name type="common">Atlantic cod</name>
    <dbReference type="NCBI Taxonomy" id="8049"/>
    <lineage>
        <taxon>Eukaryota</taxon>
        <taxon>Metazoa</taxon>
        <taxon>Chordata</taxon>
        <taxon>Craniata</taxon>
        <taxon>Vertebrata</taxon>
        <taxon>Euteleostomi</taxon>
        <taxon>Actinopterygii</taxon>
        <taxon>Neopterygii</taxon>
        <taxon>Teleostei</taxon>
        <taxon>Neoteleostei</taxon>
        <taxon>Acanthomorphata</taxon>
        <taxon>Zeiogadaria</taxon>
        <taxon>Gadariae</taxon>
        <taxon>Gadiformes</taxon>
        <taxon>Gadoidei</taxon>
        <taxon>Gadidae</taxon>
        <taxon>Gadus</taxon>
    </lineage>
</organism>
<evidence type="ECO:0000256" key="6">
    <source>
        <dbReference type="SAM" id="MobiDB-lite"/>
    </source>
</evidence>
<dbReference type="SUPFAM" id="SSF158230">
    <property type="entry name" value="PRP4-like"/>
    <property type="match status" value="1"/>
</dbReference>
<dbReference type="PANTHER" id="PTHR19846:SF0">
    <property type="entry name" value="PRE-MRNA PROCESSING FACTOR 4"/>
    <property type="match status" value="1"/>
</dbReference>
<feature type="repeat" description="WD" evidence="5">
    <location>
        <begin position="492"/>
        <end position="526"/>
    </location>
</feature>
<sequence length="526" mass="58449">MSDDEDAPRTAKRTRIYYGSLEGQERQRMGREAGGGTKGGSAAIKAGIKAGNINISSGEFLEIEDRSASGPSGERQSDVLVEFERRRRARHLAISTDDSEVKGCLRRLGEPITLFGEGPADRRERLRAVLSVVGGDALSKSKKDAESSRPRPQDERQETWYHEGPASLKEARLWMAKFSLPRAVKRLDEARIQKEVSESARTIRQQELHKNLQNLNNFCSQIGDDRPISYCQFSPDSKMLATGSWSGLCKLWSVPDSQLVRTLRGHNTSVGAVVFRPGSTLSLEKSDVNLASCSTDGVVKLWNLQSDEPVADIEGHMSRVSRLAWHPSGRFLGTACYDNSWRLWDLELREEILHQEGHSKGVHDLHFHPDGSLALTGGLDAFGRLWDLRTGRCIMFLEGHLKEIYSVCFSPNGWHAATGSGDHTCKVWDLRTRKCIYTIAAHQNLLSSVRFQPTDGHFLLTGAYDNTAKAWSHPGWSPMKTLAGHEGKVVLILGSHLKVMGVDISPDGGLIATCSYDRTFKLWLSE</sequence>
<dbReference type="PRINTS" id="PR00320">
    <property type="entry name" value="GPROTEINBRPT"/>
</dbReference>
<dbReference type="GO" id="GO:0016607">
    <property type="term" value="C:nuclear speck"/>
    <property type="evidence" value="ECO:0007669"/>
    <property type="project" value="UniProtKB-SubCell"/>
</dbReference>
<evidence type="ECO:0000313" key="9">
    <source>
        <dbReference type="Proteomes" id="UP000694546"/>
    </source>
</evidence>
<dbReference type="GO" id="GO:0046540">
    <property type="term" value="C:U4/U6 x U5 tri-snRNP complex"/>
    <property type="evidence" value="ECO:0007669"/>
    <property type="project" value="TreeGrafter"/>
</dbReference>
<feature type="domain" description="Pre-mRNA processing factor 4 (PRP4)-like" evidence="7">
    <location>
        <begin position="96"/>
        <end position="148"/>
    </location>
</feature>
<dbReference type="PROSITE" id="PS00678">
    <property type="entry name" value="WD_REPEATS_1"/>
    <property type="match status" value="3"/>
</dbReference>
<feature type="repeat" description="WD" evidence="5">
    <location>
        <begin position="263"/>
        <end position="312"/>
    </location>
</feature>
<feature type="repeat" description="WD" evidence="5">
    <location>
        <begin position="439"/>
        <end position="472"/>
    </location>
</feature>
<dbReference type="InterPro" id="IPR020472">
    <property type="entry name" value="WD40_PAC1"/>
</dbReference>
<dbReference type="GO" id="GO:0017070">
    <property type="term" value="F:U6 snRNA binding"/>
    <property type="evidence" value="ECO:0007669"/>
    <property type="project" value="TreeGrafter"/>
</dbReference>
<feature type="compositionally biased region" description="Basic and acidic residues" evidence="6">
    <location>
        <begin position="139"/>
        <end position="161"/>
    </location>
</feature>
<reference evidence="8" key="1">
    <citation type="submission" date="2025-08" db="UniProtKB">
        <authorList>
            <consortium name="Ensembl"/>
        </authorList>
    </citation>
    <scope>IDENTIFICATION</scope>
</reference>
<dbReference type="Gene3D" id="2.130.10.10">
    <property type="entry name" value="YVTN repeat-like/Quinoprotein amine dehydrogenase"/>
    <property type="match status" value="2"/>
</dbReference>
<dbReference type="InterPro" id="IPR036322">
    <property type="entry name" value="WD40_repeat_dom_sf"/>
</dbReference>